<accession>X0Y1E0</accession>
<comment type="caution">
    <text evidence="1">The sequence shown here is derived from an EMBL/GenBank/DDBJ whole genome shotgun (WGS) entry which is preliminary data.</text>
</comment>
<reference evidence="1" key="1">
    <citation type="journal article" date="2014" name="Front. Microbiol.">
        <title>High frequency of phylogenetically diverse reductive dehalogenase-homologous genes in deep subseafloor sedimentary metagenomes.</title>
        <authorList>
            <person name="Kawai M."/>
            <person name="Futagami T."/>
            <person name="Toyoda A."/>
            <person name="Takaki Y."/>
            <person name="Nishi S."/>
            <person name="Hori S."/>
            <person name="Arai W."/>
            <person name="Tsubouchi T."/>
            <person name="Morono Y."/>
            <person name="Uchiyama I."/>
            <person name="Ito T."/>
            <person name="Fujiyama A."/>
            <person name="Inagaki F."/>
            <person name="Takami H."/>
        </authorList>
    </citation>
    <scope>NUCLEOTIDE SEQUENCE</scope>
    <source>
        <strain evidence="1">Expedition CK06-06</strain>
    </source>
</reference>
<name>X0Y1E0_9ZZZZ</name>
<sequence>MVDMGACDFSNLYIGTKTPQEAFNELSDEARSEYGTDSYNGTISTTDLVKVVELPARMGPGKYVEKYVDEVGKWECWCVELKRSYLQKVKKQYPSLKGKKGIRAYVFFGWASM</sequence>
<evidence type="ECO:0000313" key="1">
    <source>
        <dbReference type="EMBL" id="GAG41182.1"/>
    </source>
</evidence>
<proteinExistence type="predicted"/>
<organism evidence="1">
    <name type="scientific">marine sediment metagenome</name>
    <dbReference type="NCBI Taxonomy" id="412755"/>
    <lineage>
        <taxon>unclassified sequences</taxon>
        <taxon>metagenomes</taxon>
        <taxon>ecological metagenomes</taxon>
    </lineage>
</organism>
<protein>
    <submittedName>
        <fullName evidence="1">Uncharacterized protein</fullName>
    </submittedName>
</protein>
<dbReference type="EMBL" id="BARS01042339">
    <property type="protein sequence ID" value="GAG41182.1"/>
    <property type="molecule type" value="Genomic_DNA"/>
</dbReference>
<gene>
    <name evidence="1" type="ORF">S01H1_64242</name>
</gene>
<dbReference type="AlphaFoldDB" id="X0Y1E0"/>